<dbReference type="Proteomes" id="UP001180551">
    <property type="component" value="Unassembled WGS sequence"/>
</dbReference>
<evidence type="ECO:0000313" key="1">
    <source>
        <dbReference type="EMBL" id="MDT0458953.1"/>
    </source>
</evidence>
<keyword evidence="2" id="KW-1185">Reference proteome</keyword>
<comment type="caution">
    <text evidence="1">The sequence shown here is derived from an EMBL/GenBank/DDBJ whole genome shotgun (WGS) entry which is preliminary data.</text>
</comment>
<accession>A0ABU2TDD6</accession>
<protein>
    <submittedName>
        <fullName evidence="1">Uncharacterized protein</fullName>
    </submittedName>
</protein>
<sequence>MLVLPLAAEGDHEQIVDRAGSWLDNGKARQIIPWEVLAGSGMWWSRFGGRTKQYSIELCPRGPIDDRDPVLWAVVRDEEPAAPGLPRLRYRLPLPPGSQDKVAAAVRQYLAPHLWWGEEERAPGHLGSPDVSRRPRS</sequence>
<gene>
    <name evidence="1" type="ORF">RM550_25100</name>
</gene>
<reference evidence="1" key="1">
    <citation type="submission" date="2024-05" db="EMBL/GenBank/DDBJ databases">
        <title>30 novel species of actinomycetes from the DSMZ collection.</title>
        <authorList>
            <person name="Nouioui I."/>
        </authorList>
    </citation>
    <scope>NUCLEOTIDE SEQUENCE</scope>
    <source>
        <strain evidence="1">DSM 41527</strain>
    </source>
</reference>
<proteinExistence type="predicted"/>
<organism evidence="1 2">
    <name type="scientific">Streptomyces mooreae</name>
    <dbReference type="NCBI Taxonomy" id="3075523"/>
    <lineage>
        <taxon>Bacteria</taxon>
        <taxon>Bacillati</taxon>
        <taxon>Actinomycetota</taxon>
        <taxon>Actinomycetes</taxon>
        <taxon>Kitasatosporales</taxon>
        <taxon>Streptomycetaceae</taxon>
        <taxon>Streptomyces</taxon>
    </lineage>
</organism>
<evidence type="ECO:0000313" key="2">
    <source>
        <dbReference type="Proteomes" id="UP001180551"/>
    </source>
</evidence>
<dbReference type="RefSeq" id="WP_311626045.1">
    <property type="nucleotide sequence ID" value="NZ_JAVRFE010000037.1"/>
</dbReference>
<name>A0ABU2TDD6_9ACTN</name>
<dbReference type="EMBL" id="JAVRFE010000037">
    <property type="protein sequence ID" value="MDT0458953.1"/>
    <property type="molecule type" value="Genomic_DNA"/>
</dbReference>